<dbReference type="NCBIfam" id="TIGR01029">
    <property type="entry name" value="rpsG_bact"/>
    <property type="match status" value="1"/>
</dbReference>
<proteinExistence type="inferred from homology"/>
<dbReference type="InterPro" id="IPR023798">
    <property type="entry name" value="Ribosomal_uS7_dom"/>
</dbReference>
<keyword evidence="2 6" id="KW-0699">rRNA-binding</keyword>
<dbReference type="InterPro" id="IPR000235">
    <property type="entry name" value="Ribosomal_uS7"/>
</dbReference>
<comment type="caution">
    <text evidence="9">The sequence shown here is derived from an EMBL/GenBank/DDBJ whole genome shotgun (WGS) entry which is preliminary data.</text>
</comment>
<dbReference type="SUPFAM" id="SSF47973">
    <property type="entry name" value="Ribosomal protein S7"/>
    <property type="match status" value="1"/>
</dbReference>
<organism evidence="9 10">
    <name type="scientific">Candidatus Kuenenbacteria bacterium RIFCSPLOWO2_12_FULL_42_13</name>
    <dbReference type="NCBI Taxonomy" id="1798565"/>
    <lineage>
        <taxon>Bacteria</taxon>
        <taxon>Candidatus Kueneniibacteriota</taxon>
    </lineage>
</organism>
<dbReference type="HAMAP" id="MF_00480_B">
    <property type="entry name" value="Ribosomal_uS7_B"/>
    <property type="match status" value="1"/>
</dbReference>
<evidence type="ECO:0000313" key="9">
    <source>
        <dbReference type="EMBL" id="OGG91934.1"/>
    </source>
</evidence>
<sequence length="156" mass="17625">MRGKKAPKRKIAPDPKFGSVTIAKFINYLMRRGKKSTAQNVLYRTFDAIKSAGADPLMVFDTAMKNVGPALEIRPRRIGGANYQIPFPVNPDRRNTLAFRWIIDAARARKGKPMHKKLMEELQEAAKGEGAAMKKKMDMQRMAEANRAFAHFARYG</sequence>
<keyword evidence="6" id="KW-0820">tRNA-binding</keyword>
<evidence type="ECO:0000256" key="7">
    <source>
        <dbReference type="RuleBase" id="RU003619"/>
    </source>
</evidence>
<dbReference type="Pfam" id="PF00177">
    <property type="entry name" value="Ribosomal_S7"/>
    <property type="match status" value="1"/>
</dbReference>
<protein>
    <recommendedName>
        <fullName evidence="6">Small ribosomal subunit protein uS7</fullName>
    </recommendedName>
</protein>
<dbReference type="CDD" id="cd14869">
    <property type="entry name" value="uS7_Bacteria"/>
    <property type="match status" value="1"/>
</dbReference>
<dbReference type="PANTHER" id="PTHR11205">
    <property type="entry name" value="RIBOSOMAL PROTEIN S7"/>
    <property type="match status" value="1"/>
</dbReference>
<dbReference type="InterPro" id="IPR005717">
    <property type="entry name" value="Ribosomal_uS7_bac/org-type"/>
</dbReference>
<dbReference type="GO" id="GO:0000049">
    <property type="term" value="F:tRNA binding"/>
    <property type="evidence" value="ECO:0007669"/>
    <property type="project" value="UniProtKB-UniRule"/>
</dbReference>
<dbReference type="InterPro" id="IPR036823">
    <property type="entry name" value="Ribosomal_uS7_dom_sf"/>
</dbReference>
<evidence type="ECO:0000313" key="10">
    <source>
        <dbReference type="Proteomes" id="UP000177320"/>
    </source>
</evidence>
<keyword evidence="5 6" id="KW-0687">Ribonucleoprotein</keyword>
<evidence type="ECO:0000256" key="1">
    <source>
        <dbReference type="ARBA" id="ARBA00007151"/>
    </source>
</evidence>
<dbReference type="EMBL" id="MFNA01000032">
    <property type="protein sequence ID" value="OGG91934.1"/>
    <property type="molecule type" value="Genomic_DNA"/>
</dbReference>
<evidence type="ECO:0000259" key="8">
    <source>
        <dbReference type="Pfam" id="PF00177"/>
    </source>
</evidence>
<dbReference type="FunFam" id="1.10.455.10:FF:000001">
    <property type="entry name" value="30S ribosomal protein S7"/>
    <property type="match status" value="1"/>
</dbReference>
<comment type="function">
    <text evidence="6">One of the primary rRNA binding proteins, it binds directly to 16S rRNA where it nucleates assembly of the head domain of the 30S subunit. Is located at the subunit interface close to the decoding center, probably blocks exit of the E-site tRNA.</text>
</comment>
<accession>A0A1F6G1F0</accession>
<dbReference type="PROSITE" id="PS00052">
    <property type="entry name" value="RIBOSOMAL_S7"/>
    <property type="match status" value="1"/>
</dbReference>
<evidence type="ECO:0000256" key="2">
    <source>
        <dbReference type="ARBA" id="ARBA00022730"/>
    </source>
</evidence>
<evidence type="ECO:0000256" key="5">
    <source>
        <dbReference type="ARBA" id="ARBA00023274"/>
    </source>
</evidence>
<dbReference type="GO" id="GO:0015935">
    <property type="term" value="C:small ribosomal subunit"/>
    <property type="evidence" value="ECO:0007669"/>
    <property type="project" value="InterPro"/>
</dbReference>
<dbReference type="GO" id="GO:0019843">
    <property type="term" value="F:rRNA binding"/>
    <property type="evidence" value="ECO:0007669"/>
    <property type="project" value="UniProtKB-UniRule"/>
</dbReference>
<feature type="domain" description="Small ribosomal subunit protein uS7" evidence="8">
    <location>
        <begin position="2"/>
        <end position="147"/>
    </location>
</feature>
<comment type="subunit">
    <text evidence="6">Part of the 30S ribosomal subunit. Contacts proteins S9 and S11.</text>
</comment>
<keyword evidence="4 6" id="KW-0689">Ribosomal protein</keyword>
<evidence type="ECO:0000256" key="6">
    <source>
        <dbReference type="HAMAP-Rule" id="MF_00480"/>
    </source>
</evidence>
<comment type="similarity">
    <text evidence="1 6 7">Belongs to the universal ribosomal protein uS7 family.</text>
</comment>
<evidence type="ECO:0000256" key="4">
    <source>
        <dbReference type="ARBA" id="ARBA00022980"/>
    </source>
</evidence>
<dbReference type="PIRSF" id="PIRSF002122">
    <property type="entry name" value="RPS7p_RPS7a_RPS5e_RPS7o"/>
    <property type="match status" value="1"/>
</dbReference>
<name>A0A1F6G1F0_9BACT</name>
<dbReference type="Proteomes" id="UP000177320">
    <property type="component" value="Unassembled WGS sequence"/>
</dbReference>
<dbReference type="GO" id="GO:0006412">
    <property type="term" value="P:translation"/>
    <property type="evidence" value="ECO:0007669"/>
    <property type="project" value="UniProtKB-UniRule"/>
</dbReference>
<dbReference type="Gene3D" id="1.10.455.10">
    <property type="entry name" value="Ribosomal protein S7 domain"/>
    <property type="match status" value="1"/>
</dbReference>
<reference evidence="9 10" key="1">
    <citation type="journal article" date="2016" name="Nat. Commun.">
        <title>Thousands of microbial genomes shed light on interconnected biogeochemical processes in an aquifer system.</title>
        <authorList>
            <person name="Anantharaman K."/>
            <person name="Brown C.T."/>
            <person name="Hug L.A."/>
            <person name="Sharon I."/>
            <person name="Castelle C.J."/>
            <person name="Probst A.J."/>
            <person name="Thomas B.C."/>
            <person name="Singh A."/>
            <person name="Wilkins M.J."/>
            <person name="Karaoz U."/>
            <person name="Brodie E.L."/>
            <person name="Williams K.H."/>
            <person name="Hubbard S.S."/>
            <person name="Banfield J.F."/>
        </authorList>
    </citation>
    <scope>NUCLEOTIDE SEQUENCE [LARGE SCALE GENOMIC DNA]</scope>
</reference>
<dbReference type="GO" id="GO:0003735">
    <property type="term" value="F:structural constituent of ribosome"/>
    <property type="evidence" value="ECO:0007669"/>
    <property type="project" value="InterPro"/>
</dbReference>
<evidence type="ECO:0000256" key="3">
    <source>
        <dbReference type="ARBA" id="ARBA00022884"/>
    </source>
</evidence>
<dbReference type="AlphaFoldDB" id="A0A1F6G1F0"/>
<keyword evidence="3 6" id="KW-0694">RNA-binding</keyword>
<gene>
    <name evidence="6" type="primary">rpsG</name>
    <name evidence="9" type="ORF">A3H03_03545</name>
</gene>
<dbReference type="InterPro" id="IPR020606">
    <property type="entry name" value="Ribosomal_uS7_CS"/>
</dbReference>